<accession>A0A833N232</accession>
<dbReference type="AlphaFoldDB" id="A0A833N232"/>
<protein>
    <submittedName>
        <fullName evidence="1">Uncharacterized protein</fullName>
    </submittedName>
</protein>
<comment type="caution">
    <text evidence="1">The sequence shown here is derived from an EMBL/GenBank/DDBJ whole genome shotgun (WGS) entry which is preliminary data.</text>
</comment>
<sequence>MAAAAKTLPLPEDATEAAILAKHGFVPESPTPERARTAA</sequence>
<dbReference type="EMBL" id="WEKV01000018">
    <property type="protein sequence ID" value="KAB7782909.1"/>
    <property type="molecule type" value="Genomic_DNA"/>
</dbReference>
<gene>
    <name evidence="1" type="ORF">F8B43_4203</name>
</gene>
<evidence type="ECO:0000313" key="1">
    <source>
        <dbReference type="EMBL" id="KAB7782909.1"/>
    </source>
</evidence>
<reference evidence="1 2" key="1">
    <citation type="submission" date="2019-10" db="EMBL/GenBank/DDBJ databases">
        <title>Draft Genome Sequence of the Caffeine Degrading Methylotroph Methylorubrum populi PINKEL.</title>
        <authorList>
            <person name="Dawson S.C."/>
            <person name="Zhang X."/>
            <person name="Wright M.E."/>
            <person name="Sharma G."/>
            <person name="Langner J.T."/>
            <person name="Ditty J.L."/>
            <person name="Subuyuj G.A."/>
        </authorList>
    </citation>
    <scope>NUCLEOTIDE SEQUENCE [LARGE SCALE GENOMIC DNA]</scope>
    <source>
        <strain evidence="1 2">Pinkel</strain>
    </source>
</reference>
<dbReference type="Proteomes" id="UP000469949">
    <property type="component" value="Unassembled WGS sequence"/>
</dbReference>
<name>A0A833N232_9HYPH</name>
<evidence type="ECO:0000313" key="2">
    <source>
        <dbReference type="Proteomes" id="UP000469949"/>
    </source>
</evidence>
<proteinExistence type="predicted"/>
<organism evidence="1 2">
    <name type="scientific">Methylorubrum populi</name>
    <dbReference type="NCBI Taxonomy" id="223967"/>
    <lineage>
        <taxon>Bacteria</taxon>
        <taxon>Pseudomonadati</taxon>
        <taxon>Pseudomonadota</taxon>
        <taxon>Alphaproteobacteria</taxon>
        <taxon>Hyphomicrobiales</taxon>
        <taxon>Methylobacteriaceae</taxon>
        <taxon>Methylorubrum</taxon>
    </lineage>
</organism>